<sequence>MEALRCKLNELLSAKQAAEHILALKEREIVGHWSAVGVLRPVDEIVYRARSVAYGDVDAITESPSEVDVPRQRWEPPPGGTWKVNVDGAFWEQEKKGAWGFAVRDDQGHAALAGSGSLEVVNDALSAESHACIAALQAAADHGLHNIILETDSTILVKALQTDAYDRARDGMLFREAKYIMAMNFSSVVVAYAPRSCNSLAHDLAQFGRNRDPDDPTVWEHPLPDFVNDLVVRGRTEPLVE</sequence>
<dbReference type="InterPro" id="IPR012337">
    <property type="entry name" value="RNaseH-like_sf"/>
</dbReference>
<organism evidence="3 4">
    <name type="scientific">Panicum miliaceum</name>
    <name type="common">Proso millet</name>
    <name type="synonym">Broomcorn millet</name>
    <dbReference type="NCBI Taxonomy" id="4540"/>
    <lineage>
        <taxon>Eukaryota</taxon>
        <taxon>Viridiplantae</taxon>
        <taxon>Streptophyta</taxon>
        <taxon>Embryophyta</taxon>
        <taxon>Tracheophyta</taxon>
        <taxon>Spermatophyta</taxon>
        <taxon>Magnoliopsida</taxon>
        <taxon>Liliopsida</taxon>
        <taxon>Poales</taxon>
        <taxon>Poaceae</taxon>
        <taxon>PACMAD clade</taxon>
        <taxon>Panicoideae</taxon>
        <taxon>Panicodae</taxon>
        <taxon>Paniceae</taxon>
        <taxon>Panicinae</taxon>
        <taxon>Panicum</taxon>
        <taxon>Panicum sect. Panicum</taxon>
    </lineage>
</organism>
<comment type="caution">
    <text evidence="3">The sequence shown here is derived from an EMBL/GenBank/DDBJ whole genome shotgun (WGS) entry which is preliminary data.</text>
</comment>
<feature type="domain" description="RNase H type-1" evidence="2">
    <location>
        <begin position="85"/>
        <end position="207"/>
    </location>
</feature>
<dbReference type="EMBL" id="PQIB02000003">
    <property type="protein sequence ID" value="RLN29958.1"/>
    <property type="molecule type" value="Genomic_DNA"/>
</dbReference>
<dbReference type="OrthoDB" id="696499at2759"/>
<dbReference type="SUPFAM" id="SSF53098">
    <property type="entry name" value="Ribonuclease H-like"/>
    <property type="match status" value="1"/>
</dbReference>
<dbReference type="GO" id="GO:0004523">
    <property type="term" value="F:RNA-DNA hybrid ribonuclease activity"/>
    <property type="evidence" value="ECO:0007669"/>
    <property type="project" value="InterPro"/>
</dbReference>
<keyword evidence="4" id="KW-1185">Reference proteome</keyword>
<dbReference type="PANTHER" id="PTHR47074:SF70">
    <property type="entry name" value="OS07G0513450 PROTEIN"/>
    <property type="match status" value="1"/>
</dbReference>
<dbReference type="InterPro" id="IPR052929">
    <property type="entry name" value="RNase_H-like_EbsB-rel"/>
</dbReference>
<reference evidence="4" key="1">
    <citation type="journal article" date="2019" name="Nat. Commun.">
        <title>The genome of broomcorn millet.</title>
        <authorList>
            <person name="Zou C."/>
            <person name="Miki D."/>
            <person name="Li D."/>
            <person name="Tang Q."/>
            <person name="Xiao L."/>
            <person name="Rajput S."/>
            <person name="Deng P."/>
            <person name="Jia W."/>
            <person name="Huang R."/>
            <person name="Zhang M."/>
            <person name="Sun Y."/>
            <person name="Hu J."/>
            <person name="Fu X."/>
            <person name="Schnable P.S."/>
            <person name="Li F."/>
            <person name="Zhang H."/>
            <person name="Feng B."/>
            <person name="Zhu X."/>
            <person name="Liu R."/>
            <person name="Schnable J.C."/>
            <person name="Zhu J.-K."/>
            <person name="Zhang H."/>
        </authorList>
    </citation>
    <scope>NUCLEOTIDE SEQUENCE [LARGE SCALE GENOMIC DNA]</scope>
</reference>
<dbReference type="Proteomes" id="UP000275267">
    <property type="component" value="Unassembled WGS sequence"/>
</dbReference>
<protein>
    <recommendedName>
        <fullName evidence="2">RNase H type-1 domain-containing protein</fullName>
    </recommendedName>
</protein>
<accession>A0A3L6T2X5</accession>
<evidence type="ECO:0000313" key="3">
    <source>
        <dbReference type="EMBL" id="RLN29958.1"/>
    </source>
</evidence>
<gene>
    <name evidence="3" type="ORF">C2845_PM05G12440</name>
</gene>
<feature type="coiled-coil region" evidence="1">
    <location>
        <begin position="1"/>
        <end position="28"/>
    </location>
</feature>
<proteinExistence type="predicted"/>
<dbReference type="Gene3D" id="3.30.420.10">
    <property type="entry name" value="Ribonuclease H-like superfamily/Ribonuclease H"/>
    <property type="match status" value="1"/>
</dbReference>
<dbReference type="Pfam" id="PF13456">
    <property type="entry name" value="RVT_3"/>
    <property type="match status" value="1"/>
</dbReference>
<keyword evidence="1" id="KW-0175">Coiled coil</keyword>
<dbReference type="InterPro" id="IPR044730">
    <property type="entry name" value="RNase_H-like_dom_plant"/>
</dbReference>
<name>A0A3L6T2X5_PANMI</name>
<dbReference type="AlphaFoldDB" id="A0A3L6T2X5"/>
<dbReference type="GO" id="GO:0003676">
    <property type="term" value="F:nucleic acid binding"/>
    <property type="evidence" value="ECO:0007669"/>
    <property type="project" value="InterPro"/>
</dbReference>
<dbReference type="PANTHER" id="PTHR47074">
    <property type="entry name" value="BNAC02G40300D PROTEIN"/>
    <property type="match status" value="1"/>
</dbReference>
<dbReference type="CDD" id="cd06222">
    <property type="entry name" value="RNase_H_like"/>
    <property type="match status" value="1"/>
</dbReference>
<evidence type="ECO:0000313" key="4">
    <source>
        <dbReference type="Proteomes" id="UP000275267"/>
    </source>
</evidence>
<dbReference type="STRING" id="4540.A0A3L6T2X5"/>
<dbReference type="InterPro" id="IPR036397">
    <property type="entry name" value="RNaseH_sf"/>
</dbReference>
<evidence type="ECO:0000256" key="1">
    <source>
        <dbReference type="SAM" id="Coils"/>
    </source>
</evidence>
<evidence type="ECO:0000259" key="2">
    <source>
        <dbReference type="Pfam" id="PF13456"/>
    </source>
</evidence>
<dbReference type="InterPro" id="IPR002156">
    <property type="entry name" value="RNaseH_domain"/>
</dbReference>